<organism evidence="1">
    <name type="scientific">Leptospirillum ferriphilum</name>
    <dbReference type="NCBI Taxonomy" id="178606"/>
    <lineage>
        <taxon>Bacteria</taxon>
        <taxon>Pseudomonadati</taxon>
        <taxon>Nitrospirota</taxon>
        <taxon>Nitrospiria</taxon>
        <taxon>Nitrospirales</taxon>
        <taxon>Nitrospiraceae</taxon>
        <taxon>Leptospirillum</taxon>
    </lineage>
</organism>
<gene>
    <name evidence="1" type="ORF">LFTS_01713</name>
</gene>
<sequence length="76" mass="8055">MVLLNEASIVLDDVELAPEGLEAVGVAVLVPVVDDAKAFPETRSPTKTAAIPMRPIAIEMVFPGPFCIVQTPLLKV</sequence>
<dbReference type="EMBL" id="LT966316">
    <property type="protein sequence ID" value="SOU93066.1"/>
    <property type="molecule type" value="Genomic_DNA"/>
</dbReference>
<evidence type="ECO:0000313" key="1">
    <source>
        <dbReference type="EMBL" id="SOU93066.1"/>
    </source>
</evidence>
<accession>A0A2I2MIL2</accession>
<proteinExistence type="predicted"/>
<reference evidence="1" key="1">
    <citation type="submission" date="2017-12" db="EMBL/GenBank/DDBJ databases">
        <authorList>
            <consortium name="SysMetEx"/>
        </authorList>
    </citation>
    <scope>NUCLEOTIDE SEQUENCE</scope>
    <source>
        <strain evidence="1">Pb_238</strain>
    </source>
</reference>
<name>A0A2I2MIL2_9BACT</name>
<protein>
    <submittedName>
        <fullName evidence="1">Uncharacterized protein</fullName>
    </submittedName>
</protein>
<dbReference type="AlphaFoldDB" id="A0A2I2MIL2"/>
<dbReference type="OrthoDB" id="9951545at2"/>